<sequence>MSMRKGITAGYLVAACFSGTAISAEQNPSDSDSRENAASLPTLEVTGAELKDYQDTDETYLPETSKAATGLTLSQKETPQAISVVTRERIEDFQLNNINSAFRDVNGVTVESVETDRTYFTSRGFDIRNFQFDGVNMPLVRDNIVGDLDTAPYDRIEVVRGATGLLTGTGDPSAAVNFVRKRPTGKNEGGIDLTYGSWNDARIEADASVGTGAVQGRVAVASQDRDSYLDRYEMKKDAFHAVIEGHLSPQTILTAGFTYQESNADSPLWGALPLTYVDGSQVDYSRDTSTSAEWSFWNTERRNAFVELVHTLDNQWQIKGVMTRIENTSDAKLFYVYEDLTTPEPELLAYPSLYEYDNDMRIFDLSASGPYQLFGRTHEAVIGANYSRSDLFDLSHYGRGIGTELVGDQPFDGSYPEPQFDAFQNGSDWKDEWKSLYGASWFNVTNRFKAIAGARLTSFDSEGASYGVSTNTSVDDEVTPFLGLVYDVTPNISAYASYADIFEPQTEVDLSGDRLDPITGQTVEAGLKSEWFGNRFYAAMAVFQTEEDNVAEQAGLIPGTALPFFTGVKGLESEGFEIDLAGEPLQGLELAGGFTYVNIEQDGNDALTYIPSRMARVSAVYELPPVQGLKVGASVNWQDDIEETAPAGGRVEQESYALLDLMARYEFNENWAVQANAFNVTDEKYLASLRWAGSSGQGFYGAPANGSVTLSWNY</sequence>
<dbReference type="PROSITE" id="PS52016">
    <property type="entry name" value="TONB_DEPENDENT_REC_3"/>
    <property type="match status" value="1"/>
</dbReference>
<evidence type="ECO:0000256" key="16">
    <source>
        <dbReference type="SAM" id="SignalP"/>
    </source>
</evidence>
<dbReference type="Pfam" id="PF00593">
    <property type="entry name" value="TonB_dep_Rec_b-barrel"/>
    <property type="match status" value="1"/>
</dbReference>
<dbReference type="OrthoDB" id="8663017at2"/>
<dbReference type="STRING" id="650891.SAMN05216203_1378"/>
<dbReference type="AlphaFoldDB" id="A0A1I6HNM3"/>
<dbReference type="PANTHER" id="PTHR32552">
    <property type="entry name" value="FERRICHROME IRON RECEPTOR-RELATED"/>
    <property type="match status" value="1"/>
</dbReference>
<dbReference type="InterPro" id="IPR039426">
    <property type="entry name" value="TonB-dep_rcpt-like"/>
</dbReference>
<comment type="similarity">
    <text evidence="2 14 15">Belongs to the TonB-dependent receptor family.</text>
</comment>
<feature type="chain" id="PRO_5011636413" evidence="16">
    <location>
        <begin position="24"/>
        <end position="714"/>
    </location>
</feature>
<keyword evidence="11 14" id="KW-0472">Membrane</keyword>
<evidence type="ECO:0000256" key="6">
    <source>
        <dbReference type="ARBA" id="ARBA00022692"/>
    </source>
</evidence>
<evidence type="ECO:0000256" key="15">
    <source>
        <dbReference type="RuleBase" id="RU003357"/>
    </source>
</evidence>
<dbReference type="InterPro" id="IPR012910">
    <property type="entry name" value="Plug_dom"/>
</dbReference>
<feature type="domain" description="TonB-dependent receptor-like beta-barrel" evidence="17">
    <location>
        <begin position="256"/>
        <end position="680"/>
    </location>
</feature>
<keyword evidence="6 14" id="KW-0812">Transmembrane</keyword>
<evidence type="ECO:0000256" key="12">
    <source>
        <dbReference type="ARBA" id="ARBA00023170"/>
    </source>
</evidence>
<reference evidence="19 20" key="1">
    <citation type="submission" date="2016-10" db="EMBL/GenBank/DDBJ databases">
        <authorList>
            <person name="de Groot N.N."/>
        </authorList>
    </citation>
    <scope>NUCLEOTIDE SEQUENCE [LARGE SCALE GENOMIC DNA]</scope>
    <source>
        <strain evidence="19 20">CGMCC 1.9167</strain>
    </source>
</reference>
<keyword evidence="9" id="KW-0406">Ion transport</keyword>
<comment type="subcellular location">
    <subcellularLocation>
        <location evidence="1 14">Cell outer membrane</location>
        <topology evidence="1 14">Multi-pass membrane protein</topology>
    </subcellularLocation>
</comment>
<keyword evidence="10 15" id="KW-0798">TonB box</keyword>
<gene>
    <name evidence="19" type="ORF">SAMN05216203_1378</name>
</gene>
<evidence type="ECO:0000256" key="1">
    <source>
        <dbReference type="ARBA" id="ARBA00004571"/>
    </source>
</evidence>
<dbReference type="InterPro" id="IPR000531">
    <property type="entry name" value="Beta-barrel_TonB"/>
</dbReference>
<dbReference type="PROSITE" id="PS51257">
    <property type="entry name" value="PROKAR_LIPOPROTEIN"/>
    <property type="match status" value="1"/>
</dbReference>
<organism evidence="19 20">
    <name type="scientific">Marinobacter daqiaonensis</name>
    <dbReference type="NCBI Taxonomy" id="650891"/>
    <lineage>
        <taxon>Bacteria</taxon>
        <taxon>Pseudomonadati</taxon>
        <taxon>Pseudomonadota</taxon>
        <taxon>Gammaproteobacteria</taxon>
        <taxon>Pseudomonadales</taxon>
        <taxon>Marinobacteraceae</taxon>
        <taxon>Marinobacter</taxon>
    </lineage>
</organism>
<keyword evidence="12 19" id="KW-0675">Receptor</keyword>
<dbReference type="CDD" id="cd01347">
    <property type="entry name" value="ligand_gated_channel"/>
    <property type="match status" value="1"/>
</dbReference>
<evidence type="ECO:0000259" key="18">
    <source>
        <dbReference type="Pfam" id="PF07715"/>
    </source>
</evidence>
<evidence type="ECO:0000256" key="3">
    <source>
        <dbReference type="ARBA" id="ARBA00022448"/>
    </source>
</evidence>
<evidence type="ECO:0000256" key="13">
    <source>
        <dbReference type="ARBA" id="ARBA00023237"/>
    </source>
</evidence>
<dbReference type="NCBIfam" id="TIGR01783">
    <property type="entry name" value="TonB-siderophor"/>
    <property type="match status" value="1"/>
</dbReference>
<dbReference type="GO" id="GO:0038023">
    <property type="term" value="F:signaling receptor activity"/>
    <property type="evidence" value="ECO:0007669"/>
    <property type="project" value="InterPro"/>
</dbReference>
<evidence type="ECO:0000313" key="19">
    <source>
        <dbReference type="EMBL" id="SFR56018.1"/>
    </source>
</evidence>
<accession>A0A1I6HNM3</accession>
<keyword evidence="3 14" id="KW-0813">Transport</keyword>
<dbReference type="Gene3D" id="2.40.170.20">
    <property type="entry name" value="TonB-dependent receptor, beta-barrel domain"/>
    <property type="match status" value="1"/>
</dbReference>
<evidence type="ECO:0000256" key="2">
    <source>
        <dbReference type="ARBA" id="ARBA00009810"/>
    </source>
</evidence>
<dbReference type="GO" id="GO:0009279">
    <property type="term" value="C:cell outer membrane"/>
    <property type="evidence" value="ECO:0007669"/>
    <property type="project" value="UniProtKB-SubCell"/>
</dbReference>
<dbReference type="FunFam" id="2.170.130.10:FF:000010">
    <property type="entry name" value="Ferripyoverdine receptor"/>
    <property type="match status" value="1"/>
</dbReference>
<evidence type="ECO:0000259" key="17">
    <source>
        <dbReference type="Pfam" id="PF00593"/>
    </source>
</evidence>
<keyword evidence="13 14" id="KW-0998">Cell outer membrane</keyword>
<dbReference type="InterPro" id="IPR010105">
    <property type="entry name" value="TonB_sidphr_rcpt"/>
</dbReference>
<evidence type="ECO:0000313" key="20">
    <source>
        <dbReference type="Proteomes" id="UP000198644"/>
    </source>
</evidence>
<evidence type="ECO:0000256" key="4">
    <source>
        <dbReference type="ARBA" id="ARBA00022452"/>
    </source>
</evidence>
<dbReference type="Proteomes" id="UP000198644">
    <property type="component" value="Unassembled WGS sequence"/>
</dbReference>
<evidence type="ECO:0000256" key="14">
    <source>
        <dbReference type="PROSITE-ProRule" id="PRU01360"/>
    </source>
</evidence>
<dbReference type="InterPro" id="IPR036942">
    <property type="entry name" value="Beta-barrel_TonB_sf"/>
</dbReference>
<evidence type="ECO:0000256" key="7">
    <source>
        <dbReference type="ARBA" id="ARBA00022729"/>
    </source>
</evidence>
<dbReference type="Gene3D" id="2.170.130.10">
    <property type="entry name" value="TonB-dependent receptor, plug domain"/>
    <property type="match status" value="1"/>
</dbReference>
<dbReference type="RefSeq" id="WP_092010079.1">
    <property type="nucleotide sequence ID" value="NZ_FOYW01000001.1"/>
</dbReference>
<evidence type="ECO:0000256" key="8">
    <source>
        <dbReference type="ARBA" id="ARBA00023004"/>
    </source>
</evidence>
<dbReference type="GO" id="GO:0015891">
    <property type="term" value="P:siderophore transport"/>
    <property type="evidence" value="ECO:0007669"/>
    <property type="project" value="InterPro"/>
</dbReference>
<feature type="domain" description="TonB-dependent receptor plug" evidence="18">
    <location>
        <begin position="75"/>
        <end position="173"/>
    </location>
</feature>
<feature type="signal peptide" evidence="16">
    <location>
        <begin position="1"/>
        <end position="23"/>
    </location>
</feature>
<keyword evidence="4 14" id="KW-1134">Transmembrane beta strand</keyword>
<dbReference type="Pfam" id="PF07715">
    <property type="entry name" value="Plug"/>
    <property type="match status" value="1"/>
</dbReference>
<evidence type="ECO:0000256" key="9">
    <source>
        <dbReference type="ARBA" id="ARBA00023065"/>
    </source>
</evidence>
<evidence type="ECO:0000256" key="11">
    <source>
        <dbReference type="ARBA" id="ARBA00023136"/>
    </source>
</evidence>
<dbReference type="PANTHER" id="PTHR32552:SF74">
    <property type="entry name" value="HYDROXAMATE SIDEROPHORE RECEPTOR FHUE"/>
    <property type="match status" value="1"/>
</dbReference>
<name>A0A1I6HNM3_9GAMM</name>
<proteinExistence type="inferred from homology"/>
<keyword evidence="5" id="KW-0410">Iron transport</keyword>
<protein>
    <submittedName>
        <fullName evidence="19">Outer-membrane receptor for ferric coprogen and ferric-rhodotorulic acid</fullName>
    </submittedName>
</protein>
<dbReference type="InterPro" id="IPR037066">
    <property type="entry name" value="Plug_dom_sf"/>
</dbReference>
<evidence type="ECO:0000256" key="10">
    <source>
        <dbReference type="ARBA" id="ARBA00023077"/>
    </source>
</evidence>
<keyword evidence="7 16" id="KW-0732">Signal</keyword>
<dbReference type="GO" id="GO:0015344">
    <property type="term" value="F:siderophore uptake transmembrane transporter activity"/>
    <property type="evidence" value="ECO:0007669"/>
    <property type="project" value="TreeGrafter"/>
</dbReference>
<keyword evidence="20" id="KW-1185">Reference proteome</keyword>
<evidence type="ECO:0000256" key="5">
    <source>
        <dbReference type="ARBA" id="ARBA00022496"/>
    </source>
</evidence>
<dbReference type="SUPFAM" id="SSF56935">
    <property type="entry name" value="Porins"/>
    <property type="match status" value="1"/>
</dbReference>
<dbReference type="EMBL" id="FOYW01000001">
    <property type="protein sequence ID" value="SFR56018.1"/>
    <property type="molecule type" value="Genomic_DNA"/>
</dbReference>
<keyword evidence="8" id="KW-0408">Iron</keyword>